<dbReference type="Proteomes" id="UP000886523">
    <property type="component" value="Unassembled WGS sequence"/>
</dbReference>
<feature type="region of interest" description="Disordered" evidence="1">
    <location>
        <begin position="140"/>
        <end position="170"/>
    </location>
</feature>
<sequence>MVPAFWIRVTLITGTRDFTLLNIPENDAAGKLDPCGADGNGNPMRVLVFGTSYGGMLRQYHEWTNFTGVAYFSNIIRAHAPEQLKVRPNHPRSFMTATPSAVPELDEEVDHIDSCSSIDSVAEEALRTATTSTVKTSALLHAKSVPNRMGSLTPSRASSTASPRSPSFPHSPTCDLYRFNPSEICIVLSTTGPHPTNPQGSRHSHR</sequence>
<evidence type="ECO:0000256" key="1">
    <source>
        <dbReference type="SAM" id="MobiDB-lite"/>
    </source>
</evidence>
<comment type="caution">
    <text evidence="2">The sequence shown here is derived from an EMBL/GenBank/DDBJ whole genome shotgun (WGS) entry which is preliminary data.</text>
</comment>
<evidence type="ECO:0000313" key="3">
    <source>
        <dbReference type="Proteomes" id="UP000886523"/>
    </source>
</evidence>
<dbReference type="EMBL" id="MU129103">
    <property type="protein sequence ID" value="KAF9506683.1"/>
    <property type="molecule type" value="Genomic_DNA"/>
</dbReference>
<keyword evidence="3" id="KW-1185">Reference proteome</keyword>
<dbReference type="AlphaFoldDB" id="A0A9P6AJ55"/>
<protein>
    <submittedName>
        <fullName evidence="2">Uncharacterized protein</fullName>
    </submittedName>
</protein>
<gene>
    <name evidence="2" type="ORF">BS47DRAFT_386116</name>
</gene>
<reference evidence="2" key="1">
    <citation type="journal article" date="2020" name="Nat. Commun.">
        <title>Large-scale genome sequencing of mycorrhizal fungi provides insights into the early evolution of symbiotic traits.</title>
        <authorList>
            <person name="Miyauchi S."/>
            <person name="Kiss E."/>
            <person name="Kuo A."/>
            <person name="Drula E."/>
            <person name="Kohler A."/>
            <person name="Sanchez-Garcia M."/>
            <person name="Morin E."/>
            <person name="Andreopoulos B."/>
            <person name="Barry K.W."/>
            <person name="Bonito G."/>
            <person name="Buee M."/>
            <person name="Carver A."/>
            <person name="Chen C."/>
            <person name="Cichocki N."/>
            <person name="Clum A."/>
            <person name="Culley D."/>
            <person name="Crous P.W."/>
            <person name="Fauchery L."/>
            <person name="Girlanda M."/>
            <person name="Hayes R.D."/>
            <person name="Keri Z."/>
            <person name="LaButti K."/>
            <person name="Lipzen A."/>
            <person name="Lombard V."/>
            <person name="Magnuson J."/>
            <person name="Maillard F."/>
            <person name="Murat C."/>
            <person name="Nolan M."/>
            <person name="Ohm R.A."/>
            <person name="Pangilinan J."/>
            <person name="Pereira M.F."/>
            <person name="Perotto S."/>
            <person name="Peter M."/>
            <person name="Pfister S."/>
            <person name="Riley R."/>
            <person name="Sitrit Y."/>
            <person name="Stielow J.B."/>
            <person name="Szollosi G."/>
            <person name="Zifcakova L."/>
            <person name="Stursova M."/>
            <person name="Spatafora J.W."/>
            <person name="Tedersoo L."/>
            <person name="Vaario L.M."/>
            <person name="Yamada A."/>
            <person name="Yan M."/>
            <person name="Wang P."/>
            <person name="Xu J."/>
            <person name="Bruns T."/>
            <person name="Baldrian P."/>
            <person name="Vilgalys R."/>
            <person name="Dunand C."/>
            <person name="Henrissat B."/>
            <person name="Grigoriev I.V."/>
            <person name="Hibbett D."/>
            <person name="Nagy L.G."/>
            <person name="Martin F.M."/>
        </authorList>
    </citation>
    <scope>NUCLEOTIDE SEQUENCE</scope>
    <source>
        <strain evidence="2">UP504</strain>
    </source>
</reference>
<proteinExistence type="predicted"/>
<feature type="compositionally biased region" description="Low complexity" evidence="1">
    <location>
        <begin position="153"/>
        <end position="167"/>
    </location>
</feature>
<name>A0A9P6AJ55_9AGAM</name>
<evidence type="ECO:0000313" key="2">
    <source>
        <dbReference type="EMBL" id="KAF9506683.1"/>
    </source>
</evidence>
<organism evidence="2 3">
    <name type="scientific">Hydnum rufescens UP504</name>
    <dbReference type="NCBI Taxonomy" id="1448309"/>
    <lineage>
        <taxon>Eukaryota</taxon>
        <taxon>Fungi</taxon>
        <taxon>Dikarya</taxon>
        <taxon>Basidiomycota</taxon>
        <taxon>Agaricomycotina</taxon>
        <taxon>Agaricomycetes</taxon>
        <taxon>Cantharellales</taxon>
        <taxon>Hydnaceae</taxon>
        <taxon>Hydnum</taxon>
    </lineage>
</organism>
<accession>A0A9P6AJ55</accession>